<feature type="compositionally biased region" description="Pro residues" evidence="1">
    <location>
        <begin position="1"/>
        <end position="10"/>
    </location>
</feature>
<evidence type="ECO:0000256" key="1">
    <source>
        <dbReference type="SAM" id="MobiDB-lite"/>
    </source>
</evidence>
<dbReference type="Gramene" id="Zm00001eb150120_T001">
    <property type="protein sequence ID" value="Zm00001eb150120_P001"/>
    <property type="gene ID" value="Zm00001eb150120"/>
</dbReference>
<feature type="compositionally biased region" description="Basic and acidic residues" evidence="1">
    <location>
        <begin position="172"/>
        <end position="196"/>
    </location>
</feature>
<feature type="region of interest" description="Disordered" evidence="1">
    <location>
        <begin position="1"/>
        <end position="198"/>
    </location>
</feature>
<evidence type="ECO:0000313" key="2">
    <source>
        <dbReference type="EMBL" id="ACN26953.1"/>
    </source>
</evidence>
<feature type="compositionally biased region" description="Basic and acidic residues" evidence="1">
    <location>
        <begin position="44"/>
        <end position="70"/>
    </location>
</feature>
<dbReference type="AlphaFoldDB" id="C0HIV0"/>
<feature type="compositionally biased region" description="Basic and acidic residues" evidence="1">
    <location>
        <begin position="140"/>
        <end position="150"/>
    </location>
</feature>
<reference evidence="3" key="4">
    <citation type="submission" date="2019-07" db="EMBL/GenBank/DDBJ databases">
        <authorList>
            <person name="Seetharam A."/>
            <person name="Woodhouse M."/>
            <person name="Cannon E."/>
        </authorList>
    </citation>
    <scope>NUCLEOTIDE SEQUENCE [LARGE SCALE GENOMIC DNA]</scope>
    <source>
        <strain evidence="3">cv. B73</strain>
    </source>
</reference>
<proteinExistence type="evidence at transcript level"/>
<keyword evidence="4" id="KW-1185">Reference proteome</keyword>
<reference evidence="3" key="5">
    <citation type="submission" date="2021-05" db="UniProtKB">
        <authorList>
            <consortium name="EnsemblPlants"/>
        </authorList>
    </citation>
    <scope>IDENTIFICATION</scope>
    <source>
        <strain evidence="3">cv. B73</strain>
    </source>
</reference>
<reference evidence="4" key="3">
    <citation type="submission" date="2015-12" db="EMBL/GenBank/DDBJ databases">
        <title>Update maize B73 reference genome by single molecule sequencing technologies.</title>
        <authorList>
            <consortium name="Maize Genome Sequencing Project"/>
            <person name="Ware D."/>
        </authorList>
    </citation>
    <scope>NUCLEOTIDE SEQUENCE [LARGE SCALE GENOMIC DNA]</scope>
    <source>
        <strain evidence="4">cv. B73</strain>
    </source>
</reference>
<dbReference type="EnsemblPlants" id="Zm00001eb150120_T001">
    <property type="protein sequence ID" value="Zm00001eb150120_P001"/>
    <property type="gene ID" value="Zm00001eb150120"/>
</dbReference>
<protein>
    <submittedName>
        <fullName evidence="2 3">Uncharacterized protein</fullName>
    </submittedName>
</protein>
<dbReference type="ExpressionAtlas" id="C0HIV0">
    <property type="expression patterns" value="baseline and differential"/>
</dbReference>
<reference evidence="2" key="1">
    <citation type="journal article" date="2009" name="PLoS Genet.">
        <title>Sequencing, mapping, and analysis of 27,455 maize full-length cDNAs.</title>
        <authorList>
            <person name="Soderlund C."/>
            <person name="Descour A."/>
            <person name="Kudrna D."/>
            <person name="Bomhoff M."/>
            <person name="Boyd L."/>
            <person name="Currie J."/>
            <person name="Angelova A."/>
            <person name="Collura K."/>
            <person name="Wissotski M."/>
            <person name="Ashley E."/>
            <person name="Morrow D."/>
            <person name="Fernandes J."/>
            <person name="Walbot V."/>
            <person name="Yu Y."/>
        </authorList>
    </citation>
    <scope>NUCLEOTIDE SEQUENCE</scope>
    <source>
        <strain evidence="2">B73</strain>
    </source>
</reference>
<evidence type="ECO:0000313" key="3">
    <source>
        <dbReference type="EnsemblPlants" id="Zm00001eb150120_P001"/>
    </source>
</evidence>
<dbReference type="EMBL" id="BT062256">
    <property type="protein sequence ID" value="ACN26953.1"/>
    <property type="molecule type" value="mRNA"/>
</dbReference>
<sequence>MAPSSVPPPRQEAHLDVARVGHHPGVGREPVDRHGAARPQRHGPRPDHAELEAHGHVDVHVERHRPEPFRRGQLPSHAPRQPYPGPPRPRHDHRHVPGSLVERRPRAVGQERAAVRHGDAAPAPLVPHAEPAVAVVGAHGRVEPRRERGRGGGGVDETGDGQRLDRVRRRLRPEDQAREDAGEGGGERDCGSDEQARAGAAAAAAAPGAARVVVEEARVLGRRDAEDLVLGHLHHVRACGRRRRDGLLEVEAVERAGGGVGHGRLVHLAGEVGAGGRRVDTAVPVPVPVHHHRLLVRINLHALNGVNPTIHAYNYPSWV</sequence>
<evidence type="ECO:0000313" key="4">
    <source>
        <dbReference type="Proteomes" id="UP000007305"/>
    </source>
</evidence>
<dbReference type="Proteomes" id="UP000007305">
    <property type="component" value="Chromosome 3"/>
</dbReference>
<organism evidence="2">
    <name type="scientific">Zea mays</name>
    <name type="common">Maize</name>
    <dbReference type="NCBI Taxonomy" id="4577"/>
    <lineage>
        <taxon>Eukaryota</taxon>
        <taxon>Viridiplantae</taxon>
        <taxon>Streptophyta</taxon>
        <taxon>Embryophyta</taxon>
        <taxon>Tracheophyta</taxon>
        <taxon>Spermatophyta</taxon>
        <taxon>Magnoliopsida</taxon>
        <taxon>Liliopsida</taxon>
        <taxon>Poales</taxon>
        <taxon>Poaceae</taxon>
        <taxon>PACMAD clade</taxon>
        <taxon>Panicoideae</taxon>
        <taxon>Andropogonodae</taxon>
        <taxon>Andropogoneae</taxon>
        <taxon>Tripsacinae</taxon>
        <taxon>Zea</taxon>
    </lineage>
</organism>
<reference evidence="2" key="2">
    <citation type="submission" date="2012-06" db="EMBL/GenBank/DDBJ databases">
        <authorList>
            <person name="Yu Y."/>
            <person name="Currie J."/>
            <person name="Lomeli R."/>
            <person name="Angelova A."/>
            <person name="Collura K."/>
            <person name="Wissotski M."/>
            <person name="Campos D."/>
            <person name="Kudrna D."/>
            <person name="Golser W."/>
            <person name="Ashely E."/>
            <person name="Descour A."/>
            <person name="Fernandes J."/>
            <person name="Soderlund C."/>
            <person name="Walbot V."/>
        </authorList>
    </citation>
    <scope>NUCLEOTIDE SEQUENCE</scope>
    <source>
        <strain evidence="2">B73</strain>
    </source>
</reference>
<accession>C0HIV0</accession>
<name>C0HIV0_MAIZE</name>